<feature type="region of interest" description="Disordered" evidence="6">
    <location>
        <begin position="119"/>
        <end position="139"/>
    </location>
</feature>
<dbReference type="Pfam" id="PF00380">
    <property type="entry name" value="Ribosomal_S9"/>
    <property type="match status" value="1"/>
</dbReference>
<protein>
    <recommendedName>
        <fullName evidence="4 5">Small ribosomal subunit protein uS9</fullName>
    </recommendedName>
</protein>
<dbReference type="FunFam" id="3.30.230.10:FF:000001">
    <property type="entry name" value="30S ribosomal protein S9"/>
    <property type="match status" value="1"/>
</dbReference>
<dbReference type="PANTHER" id="PTHR21569">
    <property type="entry name" value="RIBOSOMAL PROTEIN S9"/>
    <property type="match status" value="1"/>
</dbReference>
<evidence type="ECO:0000313" key="8">
    <source>
        <dbReference type="Proteomes" id="UP000177269"/>
    </source>
</evidence>
<dbReference type="InterPro" id="IPR020568">
    <property type="entry name" value="Ribosomal_Su5_D2-typ_SF"/>
</dbReference>
<gene>
    <name evidence="5" type="primary">rpsI</name>
    <name evidence="7" type="ORF">A3G52_00765</name>
</gene>
<dbReference type="InterPro" id="IPR023035">
    <property type="entry name" value="Ribosomal_uS9_bac/plastid"/>
</dbReference>
<evidence type="ECO:0000256" key="1">
    <source>
        <dbReference type="ARBA" id="ARBA00005251"/>
    </source>
</evidence>
<dbReference type="PANTHER" id="PTHR21569:SF1">
    <property type="entry name" value="SMALL RIBOSOMAL SUBUNIT PROTEIN US9M"/>
    <property type="match status" value="1"/>
</dbReference>
<dbReference type="Gene3D" id="3.30.230.10">
    <property type="match status" value="1"/>
</dbReference>
<dbReference type="HAMAP" id="MF_00532_B">
    <property type="entry name" value="Ribosomal_uS9_B"/>
    <property type="match status" value="1"/>
</dbReference>
<evidence type="ECO:0000256" key="6">
    <source>
        <dbReference type="SAM" id="MobiDB-lite"/>
    </source>
</evidence>
<name>A0A1G2NZH6_9BACT</name>
<sequence length="139" mass="16126">MKVEKKVNSEKYIQAVGRRKTSIARVRLFVESDKTGFAVNDKDLATYFPTEELQRIVMDPLTKSKISIKYRITAKIKGGGIHSQAEAFRHGISRTLILHDVELRKKLKKAGFLTRDPRMKERRKFGLKKARKAPQWSKR</sequence>
<comment type="caution">
    <text evidence="7">The sequence shown here is derived from an EMBL/GenBank/DDBJ whole genome shotgun (WGS) entry which is preliminary data.</text>
</comment>
<dbReference type="InterPro" id="IPR014721">
    <property type="entry name" value="Ribsml_uS5_D2-typ_fold_subgr"/>
</dbReference>
<evidence type="ECO:0000256" key="5">
    <source>
        <dbReference type="HAMAP-Rule" id="MF_00532"/>
    </source>
</evidence>
<dbReference type="GO" id="GO:0003723">
    <property type="term" value="F:RNA binding"/>
    <property type="evidence" value="ECO:0007669"/>
    <property type="project" value="TreeGrafter"/>
</dbReference>
<evidence type="ECO:0000313" key="7">
    <source>
        <dbReference type="EMBL" id="OHA41468.1"/>
    </source>
</evidence>
<dbReference type="GO" id="GO:0006412">
    <property type="term" value="P:translation"/>
    <property type="evidence" value="ECO:0007669"/>
    <property type="project" value="UniProtKB-UniRule"/>
</dbReference>
<evidence type="ECO:0000256" key="4">
    <source>
        <dbReference type="ARBA" id="ARBA00035259"/>
    </source>
</evidence>
<dbReference type="AlphaFoldDB" id="A0A1G2NZH6"/>
<evidence type="ECO:0000256" key="3">
    <source>
        <dbReference type="ARBA" id="ARBA00023274"/>
    </source>
</evidence>
<proteinExistence type="inferred from homology"/>
<accession>A0A1G2NZH6</accession>
<dbReference type="EMBL" id="MHSK01000032">
    <property type="protein sequence ID" value="OHA41468.1"/>
    <property type="molecule type" value="Genomic_DNA"/>
</dbReference>
<organism evidence="7 8">
    <name type="scientific">Candidatus Taylorbacteria bacterium RIFCSPLOWO2_12_FULL_43_20</name>
    <dbReference type="NCBI Taxonomy" id="1802332"/>
    <lineage>
        <taxon>Bacteria</taxon>
        <taxon>Candidatus Tayloriibacteriota</taxon>
    </lineage>
</organism>
<dbReference type="GO" id="GO:0022627">
    <property type="term" value="C:cytosolic small ribosomal subunit"/>
    <property type="evidence" value="ECO:0007669"/>
    <property type="project" value="TreeGrafter"/>
</dbReference>
<reference evidence="7 8" key="1">
    <citation type="journal article" date="2016" name="Nat. Commun.">
        <title>Thousands of microbial genomes shed light on interconnected biogeochemical processes in an aquifer system.</title>
        <authorList>
            <person name="Anantharaman K."/>
            <person name="Brown C.T."/>
            <person name="Hug L.A."/>
            <person name="Sharon I."/>
            <person name="Castelle C.J."/>
            <person name="Probst A.J."/>
            <person name="Thomas B.C."/>
            <person name="Singh A."/>
            <person name="Wilkins M.J."/>
            <person name="Karaoz U."/>
            <person name="Brodie E.L."/>
            <person name="Williams K.H."/>
            <person name="Hubbard S.S."/>
            <person name="Banfield J.F."/>
        </authorList>
    </citation>
    <scope>NUCLEOTIDE SEQUENCE [LARGE SCALE GENOMIC DNA]</scope>
</reference>
<dbReference type="Proteomes" id="UP000177269">
    <property type="component" value="Unassembled WGS sequence"/>
</dbReference>
<feature type="compositionally biased region" description="Basic residues" evidence="6">
    <location>
        <begin position="120"/>
        <end position="139"/>
    </location>
</feature>
<keyword evidence="2 5" id="KW-0689">Ribosomal protein</keyword>
<dbReference type="SUPFAM" id="SSF54211">
    <property type="entry name" value="Ribosomal protein S5 domain 2-like"/>
    <property type="match status" value="1"/>
</dbReference>
<comment type="similarity">
    <text evidence="1 5">Belongs to the universal ribosomal protein uS9 family.</text>
</comment>
<keyword evidence="3 5" id="KW-0687">Ribonucleoprotein</keyword>
<dbReference type="NCBIfam" id="NF001099">
    <property type="entry name" value="PRK00132.1"/>
    <property type="match status" value="1"/>
</dbReference>
<dbReference type="GO" id="GO:0003735">
    <property type="term" value="F:structural constituent of ribosome"/>
    <property type="evidence" value="ECO:0007669"/>
    <property type="project" value="InterPro"/>
</dbReference>
<dbReference type="InterPro" id="IPR000754">
    <property type="entry name" value="Ribosomal_uS9"/>
</dbReference>
<evidence type="ECO:0000256" key="2">
    <source>
        <dbReference type="ARBA" id="ARBA00022980"/>
    </source>
</evidence>